<proteinExistence type="inferred from homology"/>
<dbReference type="GO" id="GO:0003755">
    <property type="term" value="F:peptidyl-prolyl cis-trans isomerase activity"/>
    <property type="evidence" value="ECO:0007669"/>
    <property type="project" value="UniProtKB-UniRule"/>
</dbReference>
<dbReference type="Pfam" id="PF00254">
    <property type="entry name" value="FKBP_C"/>
    <property type="match status" value="1"/>
</dbReference>
<dbReference type="PANTHER" id="PTHR43811:SF19">
    <property type="entry name" value="39 KDA FK506-BINDING NUCLEAR PROTEIN"/>
    <property type="match status" value="1"/>
</dbReference>
<evidence type="ECO:0000256" key="4">
    <source>
        <dbReference type="ARBA" id="ARBA00023235"/>
    </source>
</evidence>
<organism evidence="10 11">
    <name type="scientific">Iodobacter fluviatilis</name>
    <dbReference type="NCBI Taxonomy" id="537"/>
    <lineage>
        <taxon>Bacteria</taxon>
        <taxon>Pseudomonadati</taxon>
        <taxon>Pseudomonadota</taxon>
        <taxon>Betaproteobacteria</taxon>
        <taxon>Neisseriales</taxon>
        <taxon>Chitinibacteraceae</taxon>
        <taxon>Iodobacter</taxon>
    </lineage>
</organism>
<sequence length="144" mass="14966">MKSRLFCIALGIASLNGFAHAAPAAALATAPSKLEQIDVKVGNGKEAVAGSTVTVHYSGWLFDAKAEKQHGTMFDSSVGKSPFSFPLGAKRVIKGWDAGVAGMKIGGKRTLIIPADLAYGTRGAGDVIPPNTPLVFDVELLDVK</sequence>
<dbReference type="AlphaFoldDB" id="A0A7G3G9T4"/>
<dbReference type="EMBL" id="CP025781">
    <property type="protein sequence ID" value="QBC44270.1"/>
    <property type="molecule type" value="Genomic_DNA"/>
</dbReference>
<evidence type="ECO:0000256" key="5">
    <source>
        <dbReference type="ARBA" id="ARBA00056164"/>
    </source>
</evidence>
<dbReference type="EC" id="5.2.1.8" evidence="7"/>
<evidence type="ECO:0000256" key="3">
    <source>
        <dbReference type="ARBA" id="ARBA00023110"/>
    </source>
</evidence>
<comment type="function">
    <text evidence="5">PPIases accelerate the folding of proteins.</text>
</comment>
<evidence type="ECO:0000256" key="1">
    <source>
        <dbReference type="ARBA" id="ARBA00000971"/>
    </source>
</evidence>
<feature type="signal peptide" evidence="8">
    <location>
        <begin position="1"/>
        <end position="21"/>
    </location>
</feature>
<accession>A0A7G3G9T4</accession>
<keyword evidence="4 6" id="KW-0413">Isomerase</keyword>
<evidence type="ECO:0000256" key="2">
    <source>
        <dbReference type="ARBA" id="ARBA00006577"/>
    </source>
</evidence>
<dbReference type="KEGG" id="ifl:C1H71_12505"/>
<dbReference type="SUPFAM" id="SSF54534">
    <property type="entry name" value="FKBP-like"/>
    <property type="match status" value="1"/>
</dbReference>
<comment type="similarity">
    <text evidence="2 7">Belongs to the FKBP-type PPIase family.</text>
</comment>
<dbReference type="PANTHER" id="PTHR43811">
    <property type="entry name" value="FKBP-TYPE PEPTIDYL-PROLYL CIS-TRANS ISOMERASE FKPA"/>
    <property type="match status" value="1"/>
</dbReference>
<comment type="catalytic activity">
    <reaction evidence="1 6 7">
        <text>[protein]-peptidylproline (omega=180) = [protein]-peptidylproline (omega=0)</text>
        <dbReference type="Rhea" id="RHEA:16237"/>
        <dbReference type="Rhea" id="RHEA-COMP:10747"/>
        <dbReference type="Rhea" id="RHEA-COMP:10748"/>
        <dbReference type="ChEBI" id="CHEBI:83833"/>
        <dbReference type="ChEBI" id="CHEBI:83834"/>
        <dbReference type="EC" id="5.2.1.8"/>
    </reaction>
</comment>
<dbReference type="FunFam" id="3.10.50.40:FF:000006">
    <property type="entry name" value="Peptidyl-prolyl cis-trans isomerase"/>
    <property type="match status" value="1"/>
</dbReference>
<dbReference type="InterPro" id="IPR001179">
    <property type="entry name" value="PPIase_FKBP_dom"/>
</dbReference>
<evidence type="ECO:0000313" key="10">
    <source>
        <dbReference type="EMBL" id="QBC44270.1"/>
    </source>
</evidence>
<evidence type="ECO:0000256" key="6">
    <source>
        <dbReference type="PROSITE-ProRule" id="PRU00277"/>
    </source>
</evidence>
<dbReference type="InterPro" id="IPR046357">
    <property type="entry name" value="PPIase_dom_sf"/>
</dbReference>
<dbReference type="Proteomes" id="UP000515917">
    <property type="component" value="Chromosome"/>
</dbReference>
<evidence type="ECO:0000256" key="7">
    <source>
        <dbReference type="RuleBase" id="RU003915"/>
    </source>
</evidence>
<dbReference type="Gene3D" id="3.10.50.40">
    <property type="match status" value="1"/>
</dbReference>
<protein>
    <recommendedName>
        <fullName evidence="7">Peptidyl-prolyl cis-trans isomerase</fullName>
        <ecNumber evidence="7">5.2.1.8</ecNumber>
    </recommendedName>
</protein>
<feature type="chain" id="PRO_5029021315" description="Peptidyl-prolyl cis-trans isomerase" evidence="8">
    <location>
        <begin position="22"/>
        <end position="144"/>
    </location>
</feature>
<feature type="domain" description="PPIase FKBP-type" evidence="9">
    <location>
        <begin position="50"/>
        <end position="144"/>
    </location>
</feature>
<evidence type="ECO:0000256" key="8">
    <source>
        <dbReference type="SAM" id="SignalP"/>
    </source>
</evidence>
<dbReference type="PROSITE" id="PS50059">
    <property type="entry name" value="FKBP_PPIASE"/>
    <property type="match status" value="1"/>
</dbReference>
<name>A0A7G3G9T4_9NEIS</name>
<keyword evidence="11" id="KW-1185">Reference proteome</keyword>
<keyword evidence="8" id="KW-0732">Signal</keyword>
<evidence type="ECO:0000313" key="11">
    <source>
        <dbReference type="Proteomes" id="UP000515917"/>
    </source>
</evidence>
<gene>
    <name evidence="10" type="ORF">C1H71_12505</name>
</gene>
<evidence type="ECO:0000259" key="9">
    <source>
        <dbReference type="PROSITE" id="PS50059"/>
    </source>
</evidence>
<keyword evidence="3 6" id="KW-0697">Rotamase</keyword>
<reference evidence="10 11" key="1">
    <citation type="submission" date="2018-01" db="EMBL/GenBank/DDBJ databases">
        <title>Genome sequence of Iodobacter sp. strain PCH194 isolated from Indian Trans-Himalaya.</title>
        <authorList>
            <person name="Kumar V."/>
            <person name="Thakur V."/>
            <person name="Kumar S."/>
            <person name="Singh D."/>
        </authorList>
    </citation>
    <scope>NUCLEOTIDE SEQUENCE [LARGE SCALE GENOMIC DNA]</scope>
    <source>
        <strain evidence="10 11">PCH194</strain>
    </source>
</reference>